<dbReference type="PANTHER" id="PTHR43046">
    <property type="entry name" value="GDP-MANNOSE MANNOSYL HYDROLASE"/>
    <property type="match status" value="1"/>
</dbReference>
<proteinExistence type="predicted"/>
<dbReference type="AlphaFoldDB" id="A0AB37DCW6"/>
<dbReference type="Gene3D" id="3.90.79.10">
    <property type="entry name" value="Nucleoside Triphosphate Pyrophosphohydrolase"/>
    <property type="match status" value="1"/>
</dbReference>
<dbReference type="PRINTS" id="PR00502">
    <property type="entry name" value="NUDIXFAMILY"/>
</dbReference>
<accession>A0AB37DCW6</accession>
<dbReference type="Pfam" id="PF00293">
    <property type="entry name" value="NUDIX"/>
    <property type="match status" value="1"/>
</dbReference>
<sequence length="134" mass="15687">MENKLIAHSLIMFKNKYLVIKRSDIKRGEKNYYPSYWDIPGGSVEDGELPRQAAIRECQEEVGLVISLENIIHEDSNIDNNKIFTRLVYSANLLQNENINIKLDPEEHVEYKWIKNLDDLDGESIVPYLYDIMK</sequence>
<feature type="domain" description="Nudix hydrolase" evidence="4">
    <location>
        <begin position="2"/>
        <end position="134"/>
    </location>
</feature>
<keyword evidence="3" id="KW-0460">Magnesium</keyword>
<dbReference type="GO" id="GO:0016787">
    <property type="term" value="F:hydrolase activity"/>
    <property type="evidence" value="ECO:0007669"/>
    <property type="project" value="UniProtKB-KW"/>
</dbReference>
<evidence type="ECO:0000313" key="6">
    <source>
        <dbReference type="Proteomes" id="UP000422997"/>
    </source>
</evidence>
<dbReference type="EMBL" id="CP018187">
    <property type="protein sequence ID" value="QGU81576.1"/>
    <property type="molecule type" value="Genomic_DNA"/>
</dbReference>
<dbReference type="PROSITE" id="PS51462">
    <property type="entry name" value="NUDIX"/>
    <property type="match status" value="1"/>
</dbReference>
<dbReference type="InterPro" id="IPR015797">
    <property type="entry name" value="NUDIX_hydrolase-like_dom_sf"/>
</dbReference>
<dbReference type="CDD" id="cd02883">
    <property type="entry name" value="NUDIX_Hydrolase"/>
    <property type="match status" value="1"/>
</dbReference>
<gene>
    <name evidence="5" type="ORF">BSR19_06715</name>
</gene>
<evidence type="ECO:0000256" key="1">
    <source>
        <dbReference type="ARBA" id="ARBA00001946"/>
    </source>
</evidence>
<dbReference type="SUPFAM" id="SSF55811">
    <property type="entry name" value="Nudix"/>
    <property type="match status" value="1"/>
</dbReference>
<comment type="cofactor">
    <cofactor evidence="1">
        <name>Mg(2+)</name>
        <dbReference type="ChEBI" id="CHEBI:18420"/>
    </cofactor>
</comment>
<dbReference type="RefSeq" id="WP_070578985.1">
    <property type="nucleotide sequence ID" value="NZ_CP018187.1"/>
</dbReference>
<keyword evidence="2" id="KW-0378">Hydrolase</keyword>
<dbReference type="InterPro" id="IPR000086">
    <property type="entry name" value="NUDIX_hydrolase_dom"/>
</dbReference>
<evidence type="ECO:0000256" key="2">
    <source>
        <dbReference type="ARBA" id="ARBA00022801"/>
    </source>
</evidence>
<dbReference type="PANTHER" id="PTHR43046:SF12">
    <property type="entry name" value="GDP-MANNOSE MANNOSYL HYDROLASE"/>
    <property type="match status" value="1"/>
</dbReference>
<evidence type="ECO:0000259" key="4">
    <source>
        <dbReference type="PROSITE" id="PS51462"/>
    </source>
</evidence>
<dbReference type="InterPro" id="IPR020476">
    <property type="entry name" value="Nudix_hydrolase"/>
</dbReference>
<name>A0AB37DCW6_STRSL</name>
<organism evidence="5 6">
    <name type="scientific">Streptococcus salivarius</name>
    <dbReference type="NCBI Taxonomy" id="1304"/>
    <lineage>
        <taxon>Bacteria</taxon>
        <taxon>Bacillati</taxon>
        <taxon>Bacillota</taxon>
        <taxon>Bacilli</taxon>
        <taxon>Lactobacillales</taxon>
        <taxon>Streptococcaceae</taxon>
        <taxon>Streptococcus</taxon>
    </lineage>
</organism>
<protein>
    <submittedName>
        <fullName evidence="5">DNA mismatch repair protein MutT</fullName>
    </submittedName>
</protein>
<reference evidence="5 6" key="1">
    <citation type="submission" date="2016-11" db="EMBL/GenBank/DDBJ databases">
        <title>The potential of Streptococcus salivarius to inhibit the production of volatile sulphur compounds in the oral cavity.</title>
        <authorList>
            <person name="Sun L."/>
            <person name="Li Z."/>
            <person name="Jin D."/>
            <person name="Zhao H."/>
        </authorList>
    </citation>
    <scope>NUCLEOTIDE SEQUENCE [LARGE SCALE GENOMIC DNA]</scope>
    <source>
        <strain evidence="5 6">ICDC2</strain>
    </source>
</reference>
<evidence type="ECO:0000313" key="5">
    <source>
        <dbReference type="EMBL" id="QGU81576.1"/>
    </source>
</evidence>
<evidence type="ECO:0000256" key="3">
    <source>
        <dbReference type="ARBA" id="ARBA00022842"/>
    </source>
</evidence>
<dbReference type="Proteomes" id="UP000422997">
    <property type="component" value="Chromosome"/>
</dbReference>